<dbReference type="RefSeq" id="WP_038006485.1">
    <property type="nucleotide sequence ID" value="NZ_CYRX01000025.1"/>
</dbReference>
<evidence type="ECO:0000256" key="2">
    <source>
        <dbReference type="SAM" id="Coils"/>
    </source>
</evidence>
<dbReference type="PANTHER" id="PTHR30469:SF29">
    <property type="entry name" value="BLR2860 PROTEIN"/>
    <property type="match status" value="1"/>
</dbReference>
<dbReference type="GO" id="GO:0015562">
    <property type="term" value="F:efflux transmembrane transporter activity"/>
    <property type="evidence" value="ECO:0007669"/>
    <property type="project" value="TreeGrafter"/>
</dbReference>
<dbReference type="InterPro" id="IPR058792">
    <property type="entry name" value="Beta-barrel_RND_2"/>
</dbReference>
<comment type="similarity">
    <text evidence="1">Belongs to the membrane fusion protein (MFP) (TC 8.A.1) family.</text>
</comment>
<dbReference type="SUPFAM" id="SSF111369">
    <property type="entry name" value="HlyD-like secretion proteins"/>
    <property type="match status" value="2"/>
</dbReference>
<dbReference type="NCBIfam" id="TIGR01730">
    <property type="entry name" value="RND_mfp"/>
    <property type="match status" value="1"/>
</dbReference>
<dbReference type="Gene3D" id="1.10.287.470">
    <property type="entry name" value="Helix hairpin bin"/>
    <property type="match status" value="1"/>
</dbReference>
<dbReference type="AlphaFoldDB" id="A0A0P1FJH2"/>
<evidence type="ECO:0000313" key="5">
    <source>
        <dbReference type="EMBL" id="CUH60368.1"/>
    </source>
</evidence>
<evidence type="ECO:0000256" key="1">
    <source>
        <dbReference type="ARBA" id="ARBA00009477"/>
    </source>
</evidence>
<evidence type="ECO:0000313" key="6">
    <source>
        <dbReference type="Proteomes" id="UP000051298"/>
    </source>
</evidence>
<dbReference type="Gene3D" id="2.40.50.100">
    <property type="match status" value="1"/>
</dbReference>
<gene>
    <name evidence="5" type="primary">ttgA</name>
    <name evidence="5" type="ORF">THS5294_01657</name>
</gene>
<reference evidence="5 6" key="1">
    <citation type="submission" date="2015-09" db="EMBL/GenBank/DDBJ databases">
        <authorList>
            <consortium name="Swine Surveillance"/>
        </authorList>
    </citation>
    <scope>NUCLEOTIDE SEQUENCE [LARGE SCALE GENOMIC DNA]</scope>
    <source>
        <strain evidence="5 6">CECT 5294</strain>
    </source>
</reference>
<organism evidence="5 6">
    <name type="scientific">Thalassobacter stenotrophicus</name>
    <dbReference type="NCBI Taxonomy" id="266809"/>
    <lineage>
        <taxon>Bacteria</taxon>
        <taxon>Pseudomonadati</taxon>
        <taxon>Pseudomonadota</taxon>
        <taxon>Alphaproteobacteria</taxon>
        <taxon>Rhodobacterales</taxon>
        <taxon>Roseobacteraceae</taxon>
        <taxon>Thalassobacter</taxon>
    </lineage>
</organism>
<sequence length="418" mass="43425">MKFFPLVTAVLVTVILFFAVLQRDVLFDFAGRDTDAEAAPEGPAPQPQQTVAQTNSSTAEAGGIAVMARASVAQNIENAVLLRGQTEAARDVIVRAETSGTVVSEPLRKGARVDQGTLLCRLDPGTRGATLAEAEARLAEARARVPEAAARVAEAEARVHEAEINEVAASQLSEGGFASATRVANAEAALSSAKATLSAAKSGLESAGAGIRAAEATVDRAQDDLGKLDISAPFSGLLESDSAELGSLLQAGDPCATVIQLDPIKLVGFVPETQLGLIEVGANAGAQLASGEDLRGNVTFLARSADETTRTFRVEVTVPNPDWSLRDGQTAEIVITGGGMRAHLLPASSLTLDDRGVLGVRIIDAERRAQFAAVTVIRDTVNGVWVSGLPEAADVILIGQEYVTDGVPVVPSFEELSQ</sequence>
<feature type="coiled-coil region" evidence="2">
    <location>
        <begin position="131"/>
        <end position="165"/>
    </location>
</feature>
<dbReference type="eggNOG" id="COG0845">
    <property type="taxonomic scope" value="Bacteria"/>
</dbReference>
<dbReference type="EMBL" id="CYRX01000025">
    <property type="protein sequence ID" value="CUH60368.1"/>
    <property type="molecule type" value="Genomic_DNA"/>
</dbReference>
<accession>A0A0P1FJH2</accession>
<dbReference type="GO" id="GO:1990281">
    <property type="term" value="C:efflux pump complex"/>
    <property type="evidence" value="ECO:0007669"/>
    <property type="project" value="TreeGrafter"/>
</dbReference>
<evidence type="ECO:0000259" key="4">
    <source>
        <dbReference type="Pfam" id="PF25954"/>
    </source>
</evidence>
<evidence type="ECO:0000256" key="3">
    <source>
        <dbReference type="SAM" id="MobiDB-lite"/>
    </source>
</evidence>
<dbReference type="STRING" id="266809.PM03_05650"/>
<keyword evidence="2" id="KW-0175">Coiled coil</keyword>
<dbReference type="Pfam" id="PF25954">
    <property type="entry name" value="Beta-barrel_RND_2"/>
    <property type="match status" value="1"/>
</dbReference>
<dbReference type="PANTHER" id="PTHR30469">
    <property type="entry name" value="MULTIDRUG RESISTANCE PROTEIN MDTA"/>
    <property type="match status" value="1"/>
</dbReference>
<dbReference type="Proteomes" id="UP000051298">
    <property type="component" value="Unassembled WGS sequence"/>
</dbReference>
<name>A0A0P1FJH2_9RHOB</name>
<feature type="region of interest" description="Disordered" evidence="3">
    <location>
        <begin position="36"/>
        <end position="57"/>
    </location>
</feature>
<feature type="domain" description="CusB-like beta-barrel" evidence="4">
    <location>
        <begin position="270"/>
        <end position="336"/>
    </location>
</feature>
<feature type="compositionally biased region" description="Low complexity" evidence="3">
    <location>
        <begin position="37"/>
        <end position="54"/>
    </location>
</feature>
<dbReference type="InterPro" id="IPR006143">
    <property type="entry name" value="RND_pump_MFP"/>
</dbReference>
<dbReference type="Gene3D" id="2.40.30.170">
    <property type="match status" value="1"/>
</dbReference>
<protein>
    <submittedName>
        <fullName evidence="5">Toluene efflux pump periplasmic linker protein TtgA</fullName>
    </submittedName>
</protein>
<proteinExistence type="inferred from homology"/>